<name>A0ABX1TU54_9PROT</name>
<dbReference type="Gene3D" id="3.40.50.720">
    <property type="entry name" value="NAD(P)-binding Rossmann-like Domain"/>
    <property type="match status" value="1"/>
</dbReference>
<dbReference type="InterPro" id="IPR036291">
    <property type="entry name" value="NAD(P)-bd_dom_sf"/>
</dbReference>
<protein>
    <submittedName>
        <fullName evidence="1">Uncharacterized protein</fullName>
    </submittedName>
</protein>
<accession>A0ABX1TU54</accession>
<evidence type="ECO:0000313" key="2">
    <source>
        <dbReference type="Proteomes" id="UP000749010"/>
    </source>
</evidence>
<dbReference type="SUPFAM" id="SSF51735">
    <property type="entry name" value="NAD(P)-binding Rossmann-fold domains"/>
    <property type="match status" value="1"/>
</dbReference>
<gene>
    <name evidence="1" type="ORF">E4Q23_08190</name>
</gene>
<comment type="caution">
    <text evidence="1">The sequence shown here is derived from an EMBL/GenBank/DDBJ whole genome shotgun (WGS) entry which is preliminary data.</text>
</comment>
<dbReference type="EMBL" id="SPMY01000021">
    <property type="protein sequence ID" value="NMQ27736.1"/>
    <property type="molecule type" value="Genomic_DNA"/>
</dbReference>
<keyword evidence="2" id="KW-1185">Reference proteome</keyword>
<sequence>MAISGRCRRGCVIRQAAVACRLLRLPESARALVLAVDDIEQSLKVVDLVGDHFPTLEIVARARDVIHWKQLREHRVMRVERERQKEPPVDR</sequence>
<evidence type="ECO:0000313" key="1">
    <source>
        <dbReference type="EMBL" id="NMQ27736.1"/>
    </source>
</evidence>
<reference evidence="1 2" key="1">
    <citation type="submission" date="2019-03" db="EMBL/GenBank/DDBJ databases">
        <title>Metabolic reconstructions from genomes of highly enriched 'Candidatus Accumulibacter' and 'Candidatus Competibacter' bioreactor populations.</title>
        <authorList>
            <person name="Annavajhala M.K."/>
            <person name="Welles L."/>
            <person name="Abbas B."/>
            <person name="Sorokin D."/>
            <person name="Park H."/>
            <person name="Van Loosdrecht M."/>
            <person name="Chandran K."/>
        </authorList>
    </citation>
    <scope>NUCLEOTIDE SEQUENCE [LARGE SCALE GENOMIC DNA]</scope>
    <source>
        <strain evidence="1 2">SBR_S</strain>
    </source>
</reference>
<organism evidence="1 2">
    <name type="scientific">Candidatus Accumulibacter phosphatis</name>
    <dbReference type="NCBI Taxonomy" id="327160"/>
    <lineage>
        <taxon>Bacteria</taxon>
        <taxon>Pseudomonadati</taxon>
        <taxon>Pseudomonadota</taxon>
        <taxon>Betaproteobacteria</taxon>
        <taxon>Candidatus Accumulibacter</taxon>
    </lineage>
</organism>
<proteinExistence type="predicted"/>
<dbReference type="Proteomes" id="UP000749010">
    <property type="component" value="Unassembled WGS sequence"/>
</dbReference>